<reference evidence="2 3" key="1">
    <citation type="journal article" date="2023" name="Life. Sci Alliance">
        <title>Evolutionary insights into 3D genome organization and epigenetic landscape of Vigna mungo.</title>
        <authorList>
            <person name="Junaid A."/>
            <person name="Singh B."/>
            <person name="Bhatia S."/>
        </authorList>
    </citation>
    <scope>NUCLEOTIDE SEQUENCE [LARGE SCALE GENOMIC DNA]</scope>
    <source>
        <strain evidence="2">Urdbean</strain>
    </source>
</reference>
<gene>
    <name evidence="2" type="ORF">V8G54_002087</name>
</gene>
<feature type="chain" id="PRO_5042842911" description="Secreted protein" evidence="1">
    <location>
        <begin position="21"/>
        <end position="102"/>
    </location>
</feature>
<name>A0AAQ3PBL5_VIGMU</name>
<keyword evidence="1" id="KW-0732">Signal</keyword>
<evidence type="ECO:0000256" key="1">
    <source>
        <dbReference type="SAM" id="SignalP"/>
    </source>
</evidence>
<organism evidence="2 3">
    <name type="scientific">Vigna mungo</name>
    <name type="common">Black gram</name>
    <name type="synonym">Phaseolus mungo</name>
    <dbReference type="NCBI Taxonomy" id="3915"/>
    <lineage>
        <taxon>Eukaryota</taxon>
        <taxon>Viridiplantae</taxon>
        <taxon>Streptophyta</taxon>
        <taxon>Embryophyta</taxon>
        <taxon>Tracheophyta</taxon>
        <taxon>Spermatophyta</taxon>
        <taxon>Magnoliopsida</taxon>
        <taxon>eudicotyledons</taxon>
        <taxon>Gunneridae</taxon>
        <taxon>Pentapetalae</taxon>
        <taxon>rosids</taxon>
        <taxon>fabids</taxon>
        <taxon>Fabales</taxon>
        <taxon>Fabaceae</taxon>
        <taxon>Papilionoideae</taxon>
        <taxon>50 kb inversion clade</taxon>
        <taxon>NPAAA clade</taxon>
        <taxon>indigoferoid/millettioid clade</taxon>
        <taxon>Phaseoleae</taxon>
        <taxon>Vigna</taxon>
    </lineage>
</organism>
<sequence>MVLMHHPVRLLRLLLPPVVGVQDQYFLETLHSTSNKNWSGFSCFVPPCLASLFISVNLSSLPCSGCVCFRRPMKEVSDLSIFAYTCNSSMNVYVSFILYLHV</sequence>
<proteinExistence type="predicted"/>
<evidence type="ECO:0000313" key="2">
    <source>
        <dbReference type="EMBL" id="WVZ23543.1"/>
    </source>
</evidence>
<dbReference type="EMBL" id="CP144700">
    <property type="protein sequence ID" value="WVZ23543.1"/>
    <property type="molecule type" value="Genomic_DNA"/>
</dbReference>
<evidence type="ECO:0000313" key="3">
    <source>
        <dbReference type="Proteomes" id="UP001374535"/>
    </source>
</evidence>
<protein>
    <recommendedName>
        <fullName evidence="4">Secreted protein</fullName>
    </recommendedName>
</protein>
<dbReference type="AlphaFoldDB" id="A0AAQ3PBL5"/>
<evidence type="ECO:0008006" key="4">
    <source>
        <dbReference type="Google" id="ProtNLM"/>
    </source>
</evidence>
<feature type="signal peptide" evidence="1">
    <location>
        <begin position="1"/>
        <end position="20"/>
    </location>
</feature>
<accession>A0AAQ3PBL5</accession>
<keyword evidence="3" id="KW-1185">Reference proteome</keyword>
<dbReference type="Proteomes" id="UP001374535">
    <property type="component" value="Chromosome 1"/>
</dbReference>